<dbReference type="RefSeq" id="WP_382199038.1">
    <property type="nucleotide sequence ID" value="NZ_JBHTBZ010000012.1"/>
</dbReference>
<sequence>MHVLTGADLAGVAEEKQLSPAVHVVYQGARVEEARSDGKAARFAQTWLTVVSVRNTKALKAGDAARGGAGRLAHQVLLALMGFKAPSAAGPLVPVSGPAARYSGGHQYLPLAFSAEVVVKQPT</sequence>
<protein>
    <recommendedName>
        <fullName evidence="3">DUF3168 domain-containing protein</fullName>
    </recommendedName>
</protein>
<reference evidence="2" key="1">
    <citation type="journal article" date="2019" name="Int. J. Syst. Evol. Microbiol.">
        <title>The Global Catalogue of Microorganisms (GCM) 10K type strain sequencing project: providing services to taxonomists for standard genome sequencing and annotation.</title>
        <authorList>
            <consortium name="The Broad Institute Genomics Platform"/>
            <consortium name="The Broad Institute Genome Sequencing Center for Infectious Disease"/>
            <person name="Wu L."/>
            <person name="Ma J."/>
        </authorList>
    </citation>
    <scope>NUCLEOTIDE SEQUENCE [LARGE SCALE GENOMIC DNA]</scope>
    <source>
        <strain evidence="2">CCUG 53903</strain>
    </source>
</reference>
<dbReference type="Pfam" id="PF23840">
    <property type="entry name" value="Phage_tail_terminator"/>
    <property type="match status" value="1"/>
</dbReference>
<organism evidence="1 2">
    <name type="scientific">Hydrogenophaga defluvii</name>
    <dbReference type="NCBI Taxonomy" id="249410"/>
    <lineage>
        <taxon>Bacteria</taxon>
        <taxon>Pseudomonadati</taxon>
        <taxon>Pseudomonadota</taxon>
        <taxon>Betaproteobacteria</taxon>
        <taxon>Burkholderiales</taxon>
        <taxon>Comamonadaceae</taxon>
        <taxon>Hydrogenophaga</taxon>
    </lineage>
</organism>
<dbReference type="EMBL" id="JBHTBZ010000012">
    <property type="protein sequence ID" value="MFC7459794.1"/>
    <property type="molecule type" value="Genomic_DNA"/>
</dbReference>
<evidence type="ECO:0000313" key="2">
    <source>
        <dbReference type="Proteomes" id="UP001596457"/>
    </source>
</evidence>
<accession>A0ABW2S8G0</accession>
<evidence type="ECO:0008006" key="3">
    <source>
        <dbReference type="Google" id="ProtNLM"/>
    </source>
</evidence>
<gene>
    <name evidence="1" type="ORF">ACFQU0_05050</name>
</gene>
<comment type="caution">
    <text evidence="1">The sequence shown here is derived from an EMBL/GenBank/DDBJ whole genome shotgun (WGS) entry which is preliminary data.</text>
</comment>
<proteinExistence type="predicted"/>
<dbReference type="InterPro" id="IPR056912">
    <property type="entry name" value="Phage_JBD30_tail_term-like"/>
</dbReference>
<name>A0ABW2S8G0_9BURK</name>
<dbReference type="Proteomes" id="UP001596457">
    <property type="component" value="Unassembled WGS sequence"/>
</dbReference>
<evidence type="ECO:0000313" key="1">
    <source>
        <dbReference type="EMBL" id="MFC7459794.1"/>
    </source>
</evidence>
<keyword evidence="2" id="KW-1185">Reference proteome</keyword>